<name>A0A140E6Z2_9GAMM</name>
<organism evidence="1 2">
    <name type="scientific">Methylomonas denitrificans</name>
    <dbReference type="NCBI Taxonomy" id="1538553"/>
    <lineage>
        <taxon>Bacteria</taxon>
        <taxon>Pseudomonadati</taxon>
        <taxon>Pseudomonadota</taxon>
        <taxon>Gammaproteobacteria</taxon>
        <taxon>Methylococcales</taxon>
        <taxon>Methylococcaceae</taxon>
        <taxon>Methylomonas</taxon>
    </lineage>
</organism>
<evidence type="ECO:0000313" key="2">
    <source>
        <dbReference type="Proteomes" id="UP000030512"/>
    </source>
</evidence>
<dbReference type="KEGG" id="mdn:JT25_022230"/>
<dbReference type="AlphaFoldDB" id="A0A140E6Z2"/>
<gene>
    <name evidence="1" type="ORF">JT25_022230</name>
</gene>
<proteinExistence type="predicted"/>
<keyword evidence="2" id="KW-1185">Reference proteome</keyword>
<evidence type="ECO:0000313" key="1">
    <source>
        <dbReference type="EMBL" id="AMK79166.1"/>
    </source>
</evidence>
<accession>A0A140E6Z2</accession>
<sequence>MPLPRRTVLKSGLGPTAEILFFACPKKSIQKKRHPDFALILRFSFFAGVGERGFLPLRHRAASLPLPSGLFLQKTVMLGVEIRD</sequence>
<dbReference type="Proteomes" id="UP000030512">
    <property type="component" value="Chromosome"/>
</dbReference>
<reference evidence="1 2" key="1">
    <citation type="journal article" date="2015" name="Environ. Microbiol.">
        <title>Methane oxidation coupled to nitrate reduction under hypoxia by the Gammaproteobacterium Methylomonas denitrificans, sp. nov. type strain FJG1.</title>
        <authorList>
            <person name="Kits K.D."/>
            <person name="Klotz M.G."/>
            <person name="Stein L.Y."/>
        </authorList>
    </citation>
    <scope>NUCLEOTIDE SEQUENCE [LARGE SCALE GENOMIC DNA]</scope>
    <source>
        <strain evidence="1 2">FJG1</strain>
    </source>
</reference>
<protein>
    <submittedName>
        <fullName evidence="1">Uncharacterized protein</fullName>
    </submittedName>
</protein>
<dbReference type="EMBL" id="CP014476">
    <property type="protein sequence ID" value="AMK79166.1"/>
    <property type="molecule type" value="Genomic_DNA"/>
</dbReference>